<dbReference type="Proteomes" id="UP000030111">
    <property type="component" value="Unassembled WGS sequence"/>
</dbReference>
<name>A0A0A2MTN6_9FLAO</name>
<dbReference type="eggNOG" id="ENOG5030R5G">
    <property type="taxonomic scope" value="Bacteria"/>
</dbReference>
<dbReference type="RefSeq" id="WP_026992356.1">
    <property type="nucleotide sequence ID" value="NZ_JRLY01000001.1"/>
</dbReference>
<evidence type="ECO:0000313" key="3">
    <source>
        <dbReference type="Proteomes" id="UP000030111"/>
    </source>
</evidence>
<dbReference type="Pfam" id="PF24693">
    <property type="entry name" value="DUF7660"/>
    <property type="match status" value="1"/>
</dbReference>
<reference evidence="2 3" key="1">
    <citation type="submission" date="2013-09" db="EMBL/GenBank/DDBJ databases">
        <authorList>
            <person name="Zeng Z."/>
            <person name="Chen C."/>
        </authorList>
    </citation>
    <scope>NUCLEOTIDE SEQUENCE [LARGE SCALE GENOMIC DNA]</scope>
    <source>
        <strain evidence="2 3">WB 4.1-42</strain>
    </source>
</reference>
<comment type="caution">
    <text evidence="2">The sequence shown here is derived from an EMBL/GenBank/DDBJ whole genome shotgun (WGS) entry which is preliminary data.</text>
</comment>
<dbReference type="AlphaFoldDB" id="A0A0A2MTN6"/>
<dbReference type="STRING" id="1121898.GCA_000422725_00944"/>
<sequence length="79" mass="9318">MDDDSNELHDALQNIKSRSDFEAFMNALVKDYTENKETWDNDTLKSFLEALHGFNYNSENDRPSWKAFGEMLYAARLYE</sequence>
<proteinExistence type="predicted"/>
<feature type="domain" description="DUF7660" evidence="1">
    <location>
        <begin position="17"/>
        <end position="79"/>
    </location>
</feature>
<dbReference type="OrthoDB" id="1373771at2"/>
<dbReference type="EMBL" id="JRLY01000001">
    <property type="protein sequence ID" value="KGO94976.1"/>
    <property type="molecule type" value="Genomic_DNA"/>
</dbReference>
<keyword evidence="3" id="KW-1185">Reference proteome</keyword>
<dbReference type="InterPro" id="IPR056077">
    <property type="entry name" value="DUF7660"/>
</dbReference>
<evidence type="ECO:0000259" key="1">
    <source>
        <dbReference type="Pfam" id="PF24693"/>
    </source>
</evidence>
<accession>A0A0A2MTN6</accession>
<gene>
    <name evidence="2" type="ORF">Q766_02365</name>
</gene>
<evidence type="ECO:0000313" key="2">
    <source>
        <dbReference type="EMBL" id="KGO94976.1"/>
    </source>
</evidence>
<protein>
    <recommendedName>
        <fullName evidence="1">DUF7660 domain-containing protein</fullName>
    </recommendedName>
</protein>
<organism evidence="2 3">
    <name type="scientific">Flavobacterium subsaxonicum WB 4.1-42 = DSM 21790</name>
    <dbReference type="NCBI Taxonomy" id="1121898"/>
    <lineage>
        <taxon>Bacteria</taxon>
        <taxon>Pseudomonadati</taxon>
        <taxon>Bacteroidota</taxon>
        <taxon>Flavobacteriia</taxon>
        <taxon>Flavobacteriales</taxon>
        <taxon>Flavobacteriaceae</taxon>
        <taxon>Flavobacterium</taxon>
    </lineage>
</organism>